<dbReference type="InterPro" id="IPR048844">
    <property type="entry name" value="LpdD_chaperone-like"/>
</dbReference>
<protein>
    <submittedName>
        <fullName evidence="2">Amino acid decarboxylase</fullName>
    </submittedName>
</protein>
<organism evidence="2 3">
    <name type="scientific">Companilactobacillus allii</name>
    <dbReference type="NCBI Taxonomy" id="1847728"/>
    <lineage>
        <taxon>Bacteria</taxon>
        <taxon>Bacillati</taxon>
        <taxon>Bacillota</taxon>
        <taxon>Bacilli</taxon>
        <taxon>Lactobacillales</taxon>
        <taxon>Lactobacillaceae</taxon>
        <taxon>Companilactobacillus</taxon>
    </lineage>
</organism>
<dbReference type="EMBL" id="CP019323">
    <property type="protein sequence ID" value="APX73261.1"/>
    <property type="molecule type" value="Genomic_DNA"/>
</dbReference>
<dbReference type="RefSeq" id="WP_076618426.1">
    <property type="nucleotide sequence ID" value="NZ_CP019323.1"/>
</dbReference>
<keyword evidence="3" id="KW-1185">Reference proteome</keyword>
<gene>
    <name evidence="2" type="ORF">BTM29_12210</name>
</gene>
<evidence type="ECO:0000313" key="3">
    <source>
        <dbReference type="Proteomes" id="UP000187499"/>
    </source>
</evidence>
<feature type="domain" description="Prenylated flavin chaperone LpdD-like" evidence="1">
    <location>
        <begin position="8"/>
        <end position="116"/>
    </location>
</feature>
<dbReference type="Proteomes" id="UP000187499">
    <property type="component" value="Chromosome"/>
</dbReference>
<name>A0A1P8Q5Z8_9LACO</name>
<dbReference type="STRING" id="1847728.BTM29_12210"/>
<proteinExistence type="predicted"/>
<dbReference type="Pfam" id="PF21758">
    <property type="entry name" value="PAC_bac"/>
    <property type="match status" value="1"/>
</dbReference>
<dbReference type="OrthoDB" id="2243237at2"/>
<sequence length="136" mass="15054">MPRFNITKENYTMTANVSTIGKDILIEVIGGDNPHIGTVTTLTSDTDMQTIRFPSHDGRLHKDDVLAKRIGTIIQSKLPGSCTISSGVHVNHISQKQIMVSSSMANDLGKQILSWLDSYDFDMPDPIYYTDSKNPV</sequence>
<accession>A0A1P8Q5Z8</accession>
<dbReference type="AlphaFoldDB" id="A0A1P8Q5Z8"/>
<evidence type="ECO:0000313" key="2">
    <source>
        <dbReference type="EMBL" id="APX73261.1"/>
    </source>
</evidence>
<evidence type="ECO:0000259" key="1">
    <source>
        <dbReference type="Pfam" id="PF21758"/>
    </source>
</evidence>
<dbReference type="KEGG" id="lalw:BTM29_12210"/>
<reference evidence="3" key="1">
    <citation type="submission" date="2016-12" db="EMBL/GenBank/DDBJ databases">
        <authorList>
            <person name="Jung M.Y."/>
            <person name="Lee S.H."/>
        </authorList>
    </citation>
    <scope>NUCLEOTIDE SEQUENCE [LARGE SCALE GENOMIC DNA]</scope>
    <source>
        <strain evidence="3">WiKim39</strain>
    </source>
</reference>